<sequence>MPKSTPKRKASSLTRSTKVAHSAQAAKRSARFNSSVCSKRRSQQYSSSDDEEVINISSGRIKKEPNLSESEGDNELVKRVNNATIVEGASSAVKSSNSKIRRSKKDKVFIKDDSADESQNAHSAHSAAVRKAAKRLAELTRPKDVRFRSHHFESNEVGESDNNSDISMNSANSMSNNNDDRSTINNFILDDDQPLAYASDDNAKPTVSSCIYGLYYYSLYSVHHGNNRNDKSRHQGAHHKSHRNGEPFVSHYITTLLRSPIYLVEGKSKKTTYLSDEEDKESMSEDKPVSHPADHNNRQVNRSRPSAEARVTRSKSKSKALTSKALMDQHVPILPNGHANIAVNALGQIITAPIIEEAAVNALTLQSGSNANTVMSALDQKSTAQIAEGVIANMQNLANPTANTLGQMITTQVVEVAAVNPQPLQAGESAKPAVNLLGQVITVKYCLMDNCLYYQVLITLFVAPSYPMHPALPVPLLICKWTAIVIEYLFLPSDLYLSAMLTYLKSPPAVCEVISKTEYRYHEEHLQSLATAIKWNRLVPPLYPICNYFHTSSVIQ</sequence>
<evidence type="ECO:0000313" key="3">
    <source>
        <dbReference type="Proteomes" id="UP000054279"/>
    </source>
</evidence>
<evidence type="ECO:0000256" key="1">
    <source>
        <dbReference type="SAM" id="MobiDB-lite"/>
    </source>
</evidence>
<accession>A0A0C9UGJ1</accession>
<feature type="region of interest" description="Disordered" evidence="1">
    <location>
        <begin position="272"/>
        <end position="321"/>
    </location>
</feature>
<feature type="region of interest" description="Disordered" evidence="1">
    <location>
        <begin position="227"/>
        <end position="246"/>
    </location>
</feature>
<feature type="compositionally biased region" description="Polar residues" evidence="1">
    <location>
        <begin position="31"/>
        <end position="47"/>
    </location>
</feature>
<feature type="compositionally biased region" description="Basic residues" evidence="1">
    <location>
        <begin position="1"/>
        <end position="10"/>
    </location>
</feature>
<protein>
    <submittedName>
        <fullName evidence="2">Uncharacterized protein</fullName>
    </submittedName>
</protein>
<name>A0A0C9UGJ1_SPHS4</name>
<feature type="region of interest" description="Disordered" evidence="1">
    <location>
        <begin position="147"/>
        <end position="185"/>
    </location>
</feature>
<feature type="compositionally biased region" description="Low complexity" evidence="1">
    <location>
        <begin position="160"/>
        <end position="177"/>
    </location>
</feature>
<dbReference type="Proteomes" id="UP000054279">
    <property type="component" value="Unassembled WGS sequence"/>
</dbReference>
<dbReference type="AlphaFoldDB" id="A0A0C9UGJ1"/>
<evidence type="ECO:0000313" key="2">
    <source>
        <dbReference type="EMBL" id="KIJ28107.1"/>
    </source>
</evidence>
<feature type="region of interest" description="Disordered" evidence="1">
    <location>
        <begin position="113"/>
        <end position="132"/>
    </location>
</feature>
<proteinExistence type="predicted"/>
<gene>
    <name evidence="2" type="ORF">M422DRAFT_54769</name>
</gene>
<feature type="compositionally biased region" description="Basic and acidic residues" evidence="1">
    <location>
        <begin position="281"/>
        <end position="297"/>
    </location>
</feature>
<dbReference type="EMBL" id="KN837315">
    <property type="protein sequence ID" value="KIJ28107.1"/>
    <property type="molecule type" value="Genomic_DNA"/>
</dbReference>
<keyword evidence="3" id="KW-1185">Reference proteome</keyword>
<organism evidence="2 3">
    <name type="scientific">Sphaerobolus stellatus (strain SS14)</name>
    <dbReference type="NCBI Taxonomy" id="990650"/>
    <lineage>
        <taxon>Eukaryota</taxon>
        <taxon>Fungi</taxon>
        <taxon>Dikarya</taxon>
        <taxon>Basidiomycota</taxon>
        <taxon>Agaricomycotina</taxon>
        <taxon>Agaricomycetes</taxon>
        <taxon>Phallomycetidae</taxon>
        <taxon>Geastrales</taxon>
        <taxon>Sphaerobolaceae</taxon>
        <taxon>Sphaerobolus</taxon>
    </lineage>
</organism>
<dbReference type="HOGENOM" id="CLU_490168_0_0_1"/>
<reference evidence="2 3" key="1">
    <citation type="submission" date="2014-06" db="EMBL/GenBank/DDBJ databases">
        <title>Evolutionary Origins and Diversification of the Mycorrhizal Mutualists.</title>
        <authorList>
            <consortium name="DOE Joint Genome Institute"/>
            <consortium name="Mycorrhizal Genomics Consortium"/>
            <person name="Kohler A."/>
            <person name="Kuo A."/>
            <person name="Nagy L.G."/>
            <person name="Floudas D."/>
            <person name="Copeland A."/>
            <person name="Barry K.W."/>
            <person name="Cichocki N."/>
            <person name="Veneault-Fourrey C."/>
            <person name="LaButti K."/>
            <person name="Lindquist E.A."/>
            <person name="Lipzen A."/>
            <person name="Lundell T."/>
            <person name="Morin E."/>
            <person name="Murat C."/>
            <person name="Riley R."/>
            <person name="Ohm R."/>
            <person name="Sun H."/>
            <person name="Tunlid A."/>
            <person name="Henrissat B."/>
            <person name="Grigoriev I.V."/>
            <person name="Hibbett D.S."/>
            <person name="Martin F."/>
        </authorList>
    </citation>
    <scope>NUCLEOTIDE SEQUENCE [LARGE SCALE GENOMIC DNA]</scope>
    <source>
        <strain evidence="2 3">SS14</strain>
    </source>
</reference>
<feature type="region of interest" description="Disordered" evidence="1">
    <location>
        <begin position="1"/>
        <end position="75"/>
    </location>
</feature>